<protein>
    <submittedName>
        <fullName evidence="2">Uncharacterized protein</fullName>
    </submittedName>
</protein>
<dbReference type="AlphaFoldDB" id="A0A1M7ZYG2"/>
<name>A0A1M7ZYG2_9FLAO</name>
<evidence type="ECO:0000256" key="1">
    <source>
        <dbReference type="SAM" id="SignalP"/>
    </source>
</evidence>
<gene>
    <name evidence="2" type="ORF">SAMN05443547_2282</name>
</gene>
<evidence type="ECO:0000313" key="3">
    <source>
        <dbReference type="Proteomes" id="UP000184611"/>
    </source>
</evidence>
<feature type="signal peptide" evidence="1">
    <location>
        <begin position="1"/>
        <end position="23"/>
    </location>
</feature>
<dbReference type="Proteomes" id="UP000184611">
    <property type="component" value="Unassembled WGS sequence"/>
</dbReference>
<proteinExistence type="predicted"/>
<dbReference type="STRING" id="416016.SAMN05443547_2282"/>
<dbReference type="EMBL" id="FRYK01000004">
    <property type="protein sequence ID" value="SHO73906.1"/>
    <property type="molecule type" value="Genomic_DNA"/>
</dbReference>
<keyword evidence="3" id="KW-1185">Reference proteome</keyword>
<organism evidence="2 3">
    <name type="scientific">Flavobacterium cucumis</name>
    <dbReference type="NCBI Taxonomy" id="416016"/>
    <lineage>
        <taxon>Bacteria</taxon>
        <taxon>Pseudomonadati</taxon>
        <taxon>Bacteroidota</taxon>
        <taxon>Flavobacteriia</taxon>
        <taxon>Flavobacteriales</taxon>
        <taxon>Flavobacteriaceae</taxon>
        <taxon>Flavobacterium</taxon>
    </lineage>
</organism>
<feature type="chain" id="PRO_5012952371" evidence="1">
    <location>
        <begin position="24"/>
        <end position="207"/>
    </location>
</feature>
<accession>A0A1M7ZYG2</accession>
<keyword evidence="1" id="KW-0732">Signal</keyword>
<sequence length="207" mass="23554">MHKIYNMKKLLLLFVIFGNVAFAQKLTKDELSEKLAEKACACAEKQEITKENFELTIGICLLEGINAFEKDVEKHYGKDIITNSEKMEELGYEVGKRMGLKCPTVFQFMIDEESAGGEEDFETEELSVSGKVSEIKSDQFISFVVKEDSGKNNPFILLSNFDNSYLLTDKVLKVSDAVDVFYYELELFDAKLGKFVSYKIVTDIIKK</sequence>
<evidence type="ECO:0000313" key="2">
    <source>
        <dbReference type="EMBL" id="SHO73906.1"/>
    </source>
</evidence>
<reference evidence="3" key="1">
    <citation type="submission" date="2016-12" db="EMBL/GenBank/DDBJ databases">
        <authorList>
            <person name="Varghese N."/>
            <person name="Submissions S."/>
        </authorList>
    </citation>
    <scope>NUCLEOTIDE SEQUENCE [LARGE SCALE GENOMIC DNA]</scope>
    <source>
        <strain evidence="3">DSM 18830</strain>
    </source>
</reference>